<dbReference type="PANTHER" id="PTHR44591:SF22">
    <property type="entry name" value="CHEY SUBFAMILY"/>
    <property type="match status" value="1"/>
</dbReference>
<name>A0A2S9YQZ5_9BACT</name>
<dbReference type="EMBL" id="PVNL01000052">
    <property type="protein sequence ID" value="PRQ07521.1"/>
    <property type="molecule type" value="Genomic_DNA"/>
</dbReference>
<dbReference type="SUPFAM" id="SSF52172">
    <property type="entry name" value="CheY-like"/>
    <property type="match status" value="1"/>
</dbReference>
<evidence type="ECO:0000256" key="2">
    <source>
        <dbReference type="PROSITE-ProRule" id="PRU00110"/>
    </source>
</evidence>
<dbReference type="Gene3D" id="3.40.50.2300">
    <property type="match status" value="1"/>
</dbReference>
<dbReference type="GO" id="GO:0000160">
    <property type="term" value="P:phosphorelay signal transduction system"/>
    <property type="evidence" value="ECO:0007669"/>
    <property type="project" value="InterPro"/>
</dbReference>
<evidence type="ECO:0000259" key="5">
    <source>
        <dbReference type="PROSITE" id="PS50894"/>
    </source>
</evidence>
<dbReference type="InterPro" id="IPR011006">
    <property type="entry name" value="CheY-like_superfamily"/>
</dbReference>
<sequence>MAQINTILLVDDEPDIRTIAEMSLSHVGGWKTVLASSGAQALELAVTHKPDVILLDVMMPEMDGVATFKALAAQPETRDIPVIFMTAKVQSHEKERYVGFGAAGVIPKPFDPMQLPKEIRGILDQPVEQRGRVRIEALRRRYADSLATKIEGLRAAVEHARAADQASRKSAIDAAHRIAHTLHGTAGTYGHAEVSTAMASIEQALEDLLQGPADDADPSWQLIEAGLERASLAVDQ</sequence>
<feature type="modified residue" description="4-aspartylphosphate" evidence="3">
    <location>
        <position position="56"/>
    </location>
</feature>
<dbReference type="Pfam" id="PF01627">
    <property type="entry name" value="Hpt"/>
    <property type="match status" value="1"/>
</dbReference>
<evidence type="ECO:0000259" key="4">
    <source>
        <dbReference type="PROSITE" id="PS50110"/>
    </source>
</evidence>
<dbReference type="InterPro" id="IPR050595">
    <property type="entry name" value="Bact_response_regulator"/>
</dbReference>
<accession>A0A2S9YQZ5</accession>
<feature type="domain" description="Response regulatory" evidence="4">
    <location>
        <begin position="6"/>
        <end position="123"/>
    </location>
</feature>
<dbReference type="Proteomes" id="UP000238823">
    <property type="component" value="Unassembled WGS sequence"/>
</dbReference>
<evidence type="ECO:0000256" key="3">
    <source>
        <dbReference type="PROSITE-ProRule" id="PRU00169"/>
    </source>
</evidence>
<dbReference type="RefSeq" id="WP_106089761.1">
    <property type="nucleotide sequence ID" value="NZ_PVNL01000052.1"/>
</dbReference>
<evidence type="ECO:0000256" key="1">
    <source>
        <dbReference type="ARBA" id="ARBA00022553"/>
    </source>
</evidence>
<feature type="modified residue" description="Phosphohistidine" evidence="2">
    <location>
        <position position="180"/>
    </location>
</feature>
<dbReference type="SUPFAM" id="SSF47226">
    <property type="entry name" value="Histidine-containing phosphotransfer domain, HPT domain"/>
    <property type="match status" value="1"/>
</dbReference>
<dbReference type="PANTHER" id="PTHR44591">
    <property type="entry name" value="STRESS RESPONSE REGULATOR PROTEIN 1"/>
    <property type="match status" value="1"/>
</dbReference>
<dbReference type="SMART" id="SM00448">
    <property type="entry name" value="REC"/>
    <property type="match status" value="1"/>
</dbReference>
<dbReference type="OrthoDB" id="9790791at2"/>
<feature type="domain" description="HPt" evidence="5">
    <location>
        <begin position="135"/>
        <end position="236"/>
    </location>
</feature>
<organism evidence="6 7">
    <name type="scientific">Enhygromyxa salina</name>
    <dbReference type="NCBI Taxonomy" id="215803"/>
    <lineage>
        <taxon>Bacteria</taxon>
        <taxon>Pseudomonadati</taxon>
        <taxon>Myxococcota</taxon>
        <taxon>Polyangia</taxon>
        <taxon>Nannocystales</taxon>
        <taxon>Nannocystaceae</taxon>
        <taxon>Enhygromyxa</taxon>
    </lineage>
</organism>
<dbReference type="PROSITE" id="PS50894">
    <property type="entry name" value="HPT"/>
    <property type="match status" value="1"/>
</dbReference>
<dbReference type="PROSITE" id="PS50110">
    <property type="entry name" value="RESPONSE_REGULATORY"/>
    <property type="match status" value="1"/>
</dbReference>
<evidence type="ECO:0000313" key="6">
    <source>
        <dbReference type="EMBL" id="PRQ07521.1"/>
    </source>
</evidence>
<dbReference type="Gene3D" id="1.20.120.160">
    <property type="entry name" value="HPT domain"/>
    <property type="match status" value="1"/>
</dbReference>
<dbReference type="InterPro" id="IPR036641">
    <property type="entry name" value="HPT_dom_sf"/>
</dbReference>
<dbReference type="CDD" id="cd17552">
    <property type="entry name" value="REC_RR468-like"/>
    <property type="match status" value="1"/>
</dbReference>
<proteinExistence type="predicted"/>
<reference evidence="6 7" key="1">
    <citation type="submission" date="2018-03" db="EMBL/GenBank/DDBJ databases">
        <title>Draft Genome Sequences of the Obligatory Marine Myxobacteria Enhygromyxa salina SWB007.</title>
        <authorList>
            <person name="Poehlein A."/>
            <person name="Moghaddam J.A."/>
            <person name="Harms H."/>
            <person name="Alanjari M."/>
            <person name="Koenig G.M."/>
            <person name="Daniel R."/>
            <person name="Schaeberle T.F."/>
        </authorList>
    </citation>
    <scope>NUCLEOTIDE SEQUENCE [LARGE SCALE GENOMIC DNA]</scope>
    <source>
        <strain evidence="6 7">SWB007</strain>
    </source>
</reference>
<gene>
    <name evidence="6" type="primary">saeR</name>
    <name evidence="6" type="ORF">ENSA7_27410</name>
</gene>
<protein>
    <submittedName>
        <fullName evidence="6">Response regulator SaeR</fullName>
    </submittedName>
</protein>
<keyword evidence="1 3" id="KW-0597">Phosphoprotein</keyword>
<dbReference type="InterPro" id="IPR008207">
    <property type="entry name" value="Sig_transdc_His_kin_Hpt_dom"/>
</dbReference>
<evidence type="ECO:0000313" key="7">
    <source>
        <dbReference type="Proteomes" id="UP000238823"/>
    </source>
</evidence>
<dbReference type="Pfam" id="PF00072">
    <property type="entry name" value="Response_reg"/>
    <property type="match status" value="1"/>
</dbReference>
<dbReference type="AlphaFoldDB" id="A0A2S9YQZ5"/>
<comment type="caution">
    <text evidence="6">The sequence shown here is derived from an EMBL/GenBank/DDBJ whole genome shotgun (WGS) entry which is preliminary data.</text>
</comment>
<dbReference type="InterPro" id="IPR001789">
    <property type="entry name" value="Sig_transdc_resp-reg_receiver"/>
</dbReference>
<dbReference type="GO" id="GO:0004672">
    <property type="term" value="F:protein kinase activity"/>
    <property type="evidence" value="ECO:0007669"/>
    <property type="project" value="UniProtKB-ARBA"/>
</dbReference>